<dbReference type="InterPro" id="IPR052337">
    <property type="entry name" value="SAT4-like"/>
</dbReference>
<dbReference type="GO" id="GO:0016020">
    <property type="term" value="C:membrane"/>
    <property type="evidence" value="ECO:0007669"/>
    <property type="project" value="UniProtKB-SubCell"/>
</dbReference>
<evidence type="ECO:0000256" key="3">
    <source>
        <dbReference type="ARBA" id="ARBA00022989"/>
    </source>
</evidence>
<feature type="transmembrane region" description="Helical" evidence="6">
    <location>
        <begin position="77"/>
        <end position="103"/>
    </location>
</feature>
<dbReference type="InterPro" id="IPR049326">
    <property type="entry name" value="Rhodopsin_dom_fungi"/>
</dbReference>
<evidence type="ECO:0000256" key="2">
    <source>
        <dbReference type="ARBA" id="ARBA00022692"/>
    </source>
</evidence>
<dbReference type="RefSeq" id="XP_033680038.1">
    <property type="nucleotide sequence ID" value="XM_033824076.1"/>
</dbReference>
<keyword evidence="9" id="KW-1185">Reference proteome</keyword>
<feature type="transmembrane region" description="Helical" evidence="6">
    <location>
        <begin position="6"/>
        <end position="24"/>
    </location>
</feature>
<keyword evidence="4 6" id="KW-0472">Membrane</keyword>
<gene>
    <name evidence="8" type="ORF">BU26DRAFT_434462</name>
</gene>
<keyword evidence="2 6" id="KW-0812">Transmembrane</keyword>
<proteinExistence type="inferred from homology"/>
<name>A0A6A6I3H2_9PLEO</name>
<dbReference type="Proteomes" id="UP000800094">
    <property type="component" value="Unassembled WGS sequence"/>
</dbReference>
<reference evidence="8" key="1">
    <citation type="journal article" date="2020" name="Stud. Mycol.">
        <title>101 Dothideomycetes genomes: a test case for predicting lifestyles and emergence of pathogens.</title>
        <authorList>
            <person name="Haridas S."/>
            <person name="Albert R."/>
            <person name="Binder M."/>
            <person name="Bloem J."/>
            <person name="Labutti K."/>
            <person name="Salamov A."/>
            <person name="Andreopoulos B."/>
            <person name="Baker S."/>
            <person name="Barry K."/>
            <person name="Bills G."/>
            <person name="Bluhm B."/>
            <person name="Cannon C."/>
            <person name="Castanera R."/>
            <person name="Culley D."/>
            <person name="Daum C."/>
            <person name="Ezra D."/>
            <person name="Gonzalez J."/>
            <person name="Henrissat B."/>
            <person name="Kuo A."/>
            <person name="Liang C."/>
            <person name="Lipzen A."/>
            <person name="Lutzoni F."/>
            <person name="Magnuson J."/>
            <person name="Mondo S."/>
            <person name="Nolan M."/>
            <person name="Ohm R."/>
            <person name="Pangilinan J."/>
            <person name="Park H.-J."/>
            <person name="Ramirez L."/>
            <person name="Alfaro M."/>
            <person name="Sun H."/>
            <person name="Tritt A."/>
            <person name="Yoshinaga Y."/>
            <person name="Zwiers L.-H."/>
            <person name="Turgeon B."/>
            <person name="Goodwin S."/>
            <person name="Spatafora J."/>
            <person name="Crous P."/>
            <person name="Grigoriev I."/>
        </authorList>
    </citation>
    <scope>NUCLEOTIDE SEQUENCE</scope>
    <source>
        <strain evidence="8">CBS 122368</strain>
    </source>
</reference>
<evidence type="ECO:0000313" key="9">
    <source>
        <dbReference type="Proteomes" id="UP000800094"/>
    </source>
</evidence>
<dbReference type="PANTHER" id="PTHR33048:SF47">
    <property type="entry name" value="INTEGRAL MEMBRANE PROTEIN-RELATED"/>
    <property type="match status" value="1"/>
</dbReference>
<feature type="transmembrane region" description="Helical" evidence="6">
    <location>
        <begin position="115"/>
        <end position="136"/>
    </location>
</feature>
<feature type="domain" description="Rhodopsin" evidence="7">
    <location>
        <begin position="4"/>
        <end position="178"/>
    </location>
</feature>
<accession>A0A6A6I3H2</accession>
<comment type="subcellular location">
    <subcellularLocation>
        <location evidence="1">Membrane</location>
        <topology evidence="1">Multi-pass membrane protein</topology>
    </subcellularLocation>
</comment>
<keyword evidence="3 6" id="KW-1133">Transmembrane helix</keyword>
<evidence type="ECO:0000256" key="4">
    <source>
        <dbReference type="ARBA" id="ARBA00023136"/>
    </source>
</evidence>
<dbReference type="AlphaFoldDB" id="A0A6A6I3H2"/>
<dbReference type="PANTHER" id="PTHR33048">
    <property type="entry name" value="PTH11-LIKE INTEGRAL MEMBRANE PROTEIN (AFU_ORTHOLOGUE AFUA_5G11245)"/>
    <property type="match status" value="1"/>
</dbReference>
<feature type="transmembrane region" description="Helical" evidence="6">
    <location>
        <begin position="36"/>
        <end position="57"/>
    </location>
</feature>
<organism evidence="8 9">
    <name type="scientific">Trematosphaeria pertusa</name>
    <dbReference type="NCBI Taxonomy" id="390896"/>
    <lineage>
        <taxon>Eukaryota</taxon>
        <taxon>Fungi</taxon>
        <taxon>Dikarya</taxon>
        <taxon>Ascomycota</taxon>
        <taxon>Pezizomycotina</taxon>
        <taxon>Dothideomycetes</taxon>
        <taxon>Pleosporomycetidae</taxon>
        <taxon>Pleosporales</taxon>
        <taxon>Massarineae</taxon>
        <taxon>Trematosphaeriaceae</taxon>
        <taxon>Trematosphaeria</taxon>
    </lineage>
</organism>
<evidence type="ECO:0000256" key="1">
    <source>
        <dbReference type="ARBA" id="ARBA00004141"/>
    </source>
</evidence>
<evidence type="ECO:0000256" key="5">
    <source>
        <dbReference type="ARBA" id="ARBA00038359"/>
    </source>
</evidence>
<evidence type="ECO:0000256" key="6">
    <source>
        <dbReference type="SAM" id="Phobius"/>
    </source>
</evidence>
<evidence type="ECO:0000313" key="8">
    <source>
        <dbReference type="EMBL" id="KAF2245034.1"/>
    </source>
</evidence>
<comment type="similarity">
    <text evidence="5">Belongs to the SAT4 family.</text>
</comment>
<sequence>MSLAAEIIYNAAIPFIKVSILLLYHRIFPQQWLNRALLWLGSFILAYSIAQIFADIFQCIPVDSLWGASPNRYCINYPLLIKICGVINILTDVAILALPMPSLLKLNLSASRKRLLMITFSIGGIACVGAIVRLFYVDKIGNSYDATWDYGIPALVANVELCVGVLAANLPTYRPLITTITSSRHATDTRRTPQVAGSYLPVKDSLQVPLSSLFIKQGVSSTDLDRDNVEMLSGKHQVYTHISGDSGAWPKGRNNEIRVTTSFNAS</sequence>
<dbReference type="GeneID" id="54577406"/>
<dbReference type="Pfam" id="PF20684">
    <property type="entry name" value="Fung_rhodopsin"/>
    <property type="match status" value="1"/>
</dbReference>
<evidence type="ECO:0000259" key="7">
    <source>
        <dbReference type="Pfam" id="PF20684"/>
    </source>
</evidence>
<protein>
    <recommendedName>
        <fullName evidence="7">Rhodopsin domain-containing protein</fullName>
    </recommendedName>
</protein>
<dbReference type="OrthoDB" id="3934549at2759"/>
<dbReference type="EMBL" id="ML987202">
    <property type="protein sequence ID" value="KAF2245034.1"/>
    <property type="molecule type" value="Genomic_DNA"/>
</dbReference>